<dbReference type="Proteomes" id="UP001576776">
    <property type="component" value="Unassembled WGS sequence"/>
</dbReference>
<feature type="transmembrane region" description="Helical" evidence="7">
    <location>
        <begin position="364"/>
        <end position="386"/>
    </location>
</feature>
<feature type="domain" description="Peptidase M50" evidence="8">
    <location>
        <begin position="281"/>
        <end position="440"/>
    </location>
</feature>
<evidence type="ECO:0000256" key="5">
    <source>
        <dbReference type="ARBA" id="ARBA00022989"/>
    </source>
</evidence>
<dbReference type="CDD" id="cd05709">
    <property type="entry name" value="S2P-M50"/>
    <property type="match status" value="1"/>
</dbReference>
<dbReference type="PANTHER" id="PTHR13325:SF3">
    <property type="entry name" value="MEMBRANE-BOUND TRANSCRIPTION FACTOR SITE-2 PROTEASE"/>
    <property type="match status" value="1"/>
</dbReference>
<sequence>MNPESKQIQMDYQNSICPDISSYWKLARIKDSDQVILQTNEGNYRLRFSEIEGYALRYFIGRFTINEIQNQLNQDFPENISPNLVRDLVQKLIALNIIAVDTGEQEEKLKRDITYSQNPQYQLKPCVQWIAHSDGYWILRNPEDVTFLQVSTRDKTIIEQLQYLPTHLIAEEYCISTPEIKYLLQLLAATGMLQGTSPMKPQRGKFNPLQLLFFKIRLFNPDSFLTQHIDKLRFIWTKTSTFILITFLTISAINGINQQAEILHNGQKIVAAYGSSLLIPFILLMALVVTLHELGHAFTLKHFGGIVPEVGLLFMFLIPAVYTNTSDSYCLSRFKRILVVGAGILVQFIIAAIAFWIYSFSTSGTWLSTSSILLLAAALFTVALNLNPLAKFDGYYLAVAITGINNLRSRAFKFYANLFTGKPIQESKQVCSILAIYAPFSLIYIWCVFGFLFWRVTDWSLTNIPITALMLLLIWGIYFLYPTSKK</sequence>
<organism evidence="9 10">
    <name type="scientific">Floridaenema fluviatile BLCC-F154</name>
    <dbReference type="NCBI Taxonomy" id="3153640"/>
    <lineage>
        <taxon>Bacteria</taxon>
        <taxon>Bacillati</taxon>
        <taxon>Cyanobacteriota</taxon>
        <taxon>Cyanophyceae</taxon>
        <taxon>Oscillatoriophycideae</taxon>
        <taxon>Aerosakkonematales</taxon>
        <taxon>Aerosakkonemataceae</taxon>
        <taxon>Floridanema</taxon>
        <taxon>Floridanema fluviatile</taxon>
    </lineage>
</organism>
<feature type="transmembrane region" description="Helical" evidence="7">
    <location>
        <begin position="460"/>
        <end position="481"/>
    </location>
</feature>
<name>A0ABV4YAU2_9CYAN</name>
<feature type="transmembrane region" description="Helical" evidence="7">
    <location>
        <begin position="303"/>
        <end position="325"/>
    </location>
</feature>
<evidence type="ECO:0000256" key="7">
    <source>
        <dbReference type="SAM" id="Phobius"/>
    </source>
</evidence>
<dbReference type="PANTHER" id="PTHR13325">
    <property type="entry name" value="PROTEASE M50 MEMBRANE-BOUND TRANSCRIPTION FACTOR SITE 2 PROTEASE"/>
    <property type="match status" value="1"/>
</dbReference>
<proteinExistence type="inferred from homology"/>
<keyword evidence="4 7" id="KW-0812">Transmembrane</keyword>
<dbReference type="RefSeq" id="WP_413257433.1">
    <property type="nucleotide sequence ID" value="NZ_JBHFNS010000049.1"/>
</dbReference>
<keyword evidence="10" id="KW-1185">Reference proteome</keyword>
<keyword evidence="6 7" id="KW-0472">Membrane</keyword>
<comment type="subcellular location">
    <subcellularLocation>
        <location evidence="2">Endomembrane system</location>
        <topology evidence="2">Multi-pass membrane protein</topology>
    </subcellularLocation>
</comment>
<protein>
    <submittedName>
        <fullName evidence="9">M50 family metallopeptidase</fullName>
        <ecNumber evidence="9">3.4.24.-</ecNumber>
    </submittedName>
</protein>
<dbReference type="InterPro" id="IPR001193">
    <property type="entry name" value="MBTPS2"/>
</dbReference>
<gene>
    <name evidence="9" type="ORF">ACE1B6_11820</name>
</gene>
<dbReference type="EMBL" id="JBHFNS010000049">
    <property type="protein sequence ID" value="MFB2935932.1"/>
    <property type="molecule type" value="Genomic_DNA"/>
</dbReference>
<comment type="similarity">
    <text evidence="3">Belongs to the peptidase M50B family.</text>
</comment>
<dbReference type="Pfam" id="PF02163">
    <property type="entry name" value="Peptidase_M50"/>
    <property type="match status" value="1"/>
</dbReference>
<comment type="cofactor">
    <cofactor evidence="1">
        <name>Zn(2+)</name>
        <dbReference type="ChEBI" id="CHEBI:29105"/>
    </cofactor>
</comment>
<evidence type="ECO:0000259" key="8">
    <source>
        <dbReference type="Pfam" id="PF02163"/>
    </source>
</evidence>
<evidence type="ECO:0000256" key="6">
    <source>
        <dbReference type="ARBA" id="ARBA00023136"/>
    </source>
</evidence>
<feature type="transmembrane region" description="Helical" evidence="7">
    <location>
        <begin position="235"/>
        <end position="257"/>
    </location>
</feature>
<reference evidence="9 10" key="1">
    <citation type="submission" date="2024-09" db="EMBL/GenBank/DDBJ databases">
        <title>Floridaenema gen nov. (Aerosakkonemataceae, Aerosakkonematales ord. nov., Cyanobacteria) from benthic tropical and subtropical fresh waters, with the description of four new species.</title>
        <authorList>
            <person name="Moretto J.A."/>
            <person name="Berthold D.E."/>
            <person name="Lefler F.W."/>
            <person name="Huang I.-S."/>
            <person name="Laughinghouse H. IV."/>
        </authorList>
    </citation>
    <scope>NUCLEOTIDE SEQUENCE [LARGE SCALE GENOMIC DNA]</scope>
    <source>
        <strain evidence="9 10">BLCC-F154</strain>
    </source>
</reference>
<keyword evidence="5 7" id="KW-1133">Transmembrane helix</keyword>
<evidence type="ECO:0000256" key="1">
    <source>
        <dbReference type="ARBA" id="ARBA00001947"/>
    </source>
</evidence>
<comment type="caution">
    <text evidence="9">The sequence shown here is derived from an EMBL/GenBank/DDBJ whole genome shotgun (WGS) entry which is preliminary data.</text>
</comment>
<accession>A0ABV4YAU2</accession>
<dbReference type="GO" id="GO:0016787">
    <property type="term" value="F:hydrolase activity"/>
    <property type="evidence" value="ECO:0007669"/>
    <property type="project" value="UniProtKB-KW"/>
</dbReference>
<dbReference type="EC" id="3.4.24.-" evidence="9"/>
<dbReference type="InterPro" id="IPR008915">
    <property type="entry name" value="Peptidase_M50"/>
</dbReference>
<keyword evidence="9" id="KW-0378">Hydrolase</keyword>
<evidence type="ECO:0000313" key="10">
    <source>
        <dbReference type="Proteomes" id="UP001576776"/>
    </source>
</evidence>
<feature type="transmembrane region" description="Helical" evidence="7">
    <location>
        <begin position="269"/>
        <end position="291"/>
    </location>
</feature>
<evidence type="ECO:0000256" key="4">
    <source>
        <dbReference type="ARBA" id="ARBA00022692"/>
    </source>
</evidence>
<evidence type="ECO:0000256" key="3">
    <source>
        <dbReference type="ARBA" id="ARBA00007931"/>
    </source>
</evidence>
<feature type="transmembrane region" description="Helical" evidence="7">
    <location>
        <begin position="337"/>
        <end position="358"/>
    </location>
</feature>
<evidence type="ECO:0000256" key="2">
    <source>
        <dbReference type="ARBA" id="ARBA00004127"/>
    </source>
</evidence>
<feature type="transmembrane region" description="Helical" evidence="7">
    <location>
        <begin position="430"/>
        <end position="454"/>
    </location>
</feature>
<evidence type="ECO:0000313" key="9">
    <source>
        <dbReference type="EMBL" id="MFB2935932.1"/>
    </source>
</evidence>